<evidence type="ECO:0000256" key="8">
    <source>
        <dbReference type="ARBA" id="ARBA00022989"/>
    </source>
</evidence>
<dbReference type="GO" id="GO:0004842">
    <property type="term" value="F:ubiquitin-protein transferase activity"/>
    <property type="evidence" value="ECO:0007669"/>
    <property type="project" value="TreeGrafter"/>
</dbReference>
<protein>
    <recommendedName>
        <fullName evidence="11">RING-CH-type domain-containing protein</fullName>
    </recommendedName>
</protein>
<dbReference type="Pfam" id="PF12906">
    <property type="entry name" value="RINGv"/>
    <property type="match status" value="1"/>
</dbReference>
<dbReference type="PANTHER" id="PTHR46065:SF3">
    <property type="entry name" value="FI20425P1"/>
    <property type="match status" value="1"/>
</dbReference>
<comment type="subcellular location">
    <subcellularLocation>
        <location evidence="1">Membrane</location>
        <topology evidence="1">Multi-pass membrane protein</topology>
    </subcellularLocation>
</comment>
<organism evidence="12 13">
    <name type="scientific">Mythimna separata</name>
    <name type="common">Oriental armyworm</name>
    <name type="synonym">Pseudaletia separata</name>
    <dbReference type="NCBI Taxonomy" id="271217"/>
    <lineage>
        <taxon>Eukaryota</taxon>
        <taxon>Metazoa</taxon>
        <taxon>Ecdysozoa</taxon>
        <taxon>Arthropoda</taxon>
        <taxon>Hexapoda</taxon>
        <taxon>Insecta</taxon>
        <taxon>Pterygota</taxon>
        <taxon>Neoptera</taxon>
        <taxon>Endopterygota</taxon>
        <taxon>Lepidoptera</taxon>
        <taxon>Glossata</taxon>
        <taxon>Ditrysia</taxon>
        <taxon>Noctuoidea</taxon>
        <taxon>Noctuidae</taxon>
        <taxon>Noctuinae</taxon>
        <taxon>Hadenini</taxon>
        <taxon>Mythimna</taxon>
    </lineage>
</organism>
<keyword evidence="7" id="KW-0862">Zinc</keyword>
<evidence type="ECO:0000256" key="10">
    <source>
        <dbReference type="SAM" id="Phobius"/>
    </source>
</evidence>
<dbReference type="GO" id="GO:0016567">
    <property type="term" value="P:protein ubiquitination"/>
    <property type="evidence" value="ECO:0007669"/>
    <property type="project" value="TreeGrafter"/>
</dbReference>
<dbReference type="GO" id="GO:0008270">
    <property type="term" value="F:zinc ion binding"/>
    <property type="evidence" value="ECO:0007669"/>
    <property type="project" value="UniProtKB-KW"/>
</dbReference>
<dbReference type="PANTHER" id="PTHR46065">
    <property type="entry name" value="E3 UBIQUITIN-PROTEIN LIGASE MARCH 2/3 FAMILY MEMBER"/>
    <property type="match status" value="1"/>
</dbReference>
<dbReference type="InterPro" id="IPR013083">
    <property type="entry name" value="Znf_RING/FYVE/PHD"/>
</dbReference>
<evidence type="ECO:0000313" key="12">
    <source>
        <dbReference type="EMBL" id="KAJ8727695.1"/>
    </source>
</evidence>
<feature type="transmembrane region" description="Helical" evidence="10">
    <location>
        <begin position="319"/>
        <end position="339"/>
    </location>
</feature>
<dbReference type="EMBL" id="JARGEI010000008">
    <property type="protein sequence ID" value="KAJ8727695.1"/>
    <property type="molecule type" value="Genomic_DNA"/>
</dbReference>
<name>A0AAD7YVZ2_MYTSE</name>
<dbReference type="Proteomes" id="UP001231518">
    <property type="component" value="Chromosome 11"/>
</dbReference>
<keyword evidence="5" id="KW-0863">Zinc-finger</keyword>
<evidence type="ECO:0000256" key="3">
    <source>
        <dbReference type="ARBA" id="ARBA00022692"/>
    </source>
</evidence>
<reference evidence="12" key="1">
    <citation type="submission" date="2023-03" db="EMBL/GenBank/DDBJ databases">
        <title>Chromosome-level genomes of two armyworms, Mythimna separata and Mythimna loreyi, provide insights into the biosynthesis and reception of sex pheromones.</title>
        <authorList>
            <person name="Zhao H."/>
        </authorList>
    </citation>
    <scope>NUCLEOTIDE SEQUENCE</scope>
    <source>
        <strain evidence="12">BeijingLab</strain>
        <tissue evidence="12">Pupa</tissue>
    </source>
</reference>
<keyword evidence="4" id="KW-0479">Metal-binding</keyword>
<dbReference type="Gene3D" id="3.30.40.10">
    <property type="entry name" value="Zinc/RING finger domain, C3HC4 (zinc finger)"/>
    <property type="match status" value="1"/>
</dbReference>
<evidence type="ECO:0000256" key="4">
    <source>
        <dbReference type="ARBA" id="ARBA00022723"/>
    </source>
</evidence>
<dbReference type="GO" id="GO:0016020">
    <property type="term" value="C:membrane"/>
    <property type="evidence" value="ECO:0007669"/>
    <property type="project" value="UniProtKB-SubCell"/>
</dbReference>
<evidence type="ECO:0000256" key="7">
    <source>
        <dbReference type="ARBA" id="ARBA00022833"/>
    </source>
</evidence>
<accession>A0AAD7YVZ2</accession>
<dbReference type="SMART" id="SM00744">
    <property type="entry name" value="RINGv"/>
    <property type="match status" value="1"/>
</dbReference>
<dbReference type="InterPro" id="IPR011016">
    <property type="entry name" value="Znf_RING-CH"/>
</dbReference>
<evidence type="ECO:0000256" key="9">
    <source>
        <dbReference type="ARBA" id="ARBA00023136"/>
    </source>
</evidence>
<feature type="domain" description="RING-CH-type" evidence="11">
    <location>
        <begin position="232"/>
        <end position="296"/>
    </location>
</feature>
<evidence type="ECO:0000259" key="11">
    <source>
        <dbReference type="PROSITE" id="PS51292"/>
    </source>
</evidence>
<keyword evidence="3 10" id="KW-0812">Transmembrane</keyword>
<evidence type="ECO:0000256" key="2">
    <source>
        <dbReference type="ARBA" id="ARBA00022679"/>
    </source>
</evidence>
<sequence length="412" mass="46668">MPNTRRRRFSIRDNEVNVRETKLQNGLQSRYILEVKKSMNHSDPDPEPKLKATNEVATKSIKPKPKMYANTSKNSSLPMVTENASSSFSTMTTDNKCSRTTLDKEIGATSSSINFYNEVNTPVYSSYSERPKLAATVVETPKKTIAIEKKDGRLSARDRTPMRRDKFPRQHRIKVRSPKRRVPSIEPQNKAIDSNTRTVGTTAIDWGVEIELFSVDDIADLIETAEDDERLSTHSYDDMCRICHGGDSLTTELGSLISACSCRGTVGRVHVKCLERWLTESGKSRCELCGTRYATRRVHKYGVPRALVMWVLSHNAKQLMVDSLGIMLMSPLAVLAAWLSGRTLAGLMTQESQVTPWPLASTFVLACMTLVCYYCWIVSAATRHALGWWIWYRSQYEVRLQLQENEEQTTQI</sequence>
<dbReference type="SUPFAM" id="SSF57850">
    <property type="entry name" value="RING/U-box"/>
    <property type="match status" value="1"/>
</dbReference>
<keyword evidence="9 10" id="KW-0472">Membrane</keyword>
<proteinExistence type="predicted"/>
<keyword evidence="6" id="KW-0833">Ubl conjugation pathway</keyword>
<keyword evidence="2" id="KW-0808">Transferase</keyword>
<keyword evidence="13" id="KW-1185">Reference proteome</keyword>
<evidence type="ECO:0000256" key="5">
    <source>
        <dbReference type="ARBA" id="ARBA00022771"/>
    </source>
</evidence>
<feature type="transmembrane region" description="Helical" evidence="10">
    <location>
        <begin position="359"/>
        <end position="378"/>
    </location>
</feature>
<comment type="caution">
    <text evidence="12">The sequence shown here is derived from an EMBL/GenBank/DDBJ whole genome shotgun (WGS) entry which is preliminary data.</text>
</comment>
<gene>
    <name evidence="12" type="ORF">PYW07_001814</name>
</gene>
<dbReference type="PROSITE" id="PS51292">
    <property type="entry name" value="ZF_RING_CH"/>
    <property type="match status" value="1"/>
</dbReference>
<dbReference type="AlphaFoldDB" id="A0AAD7YVZ2"/>
<evidence type="ECO:0000256" key="6">
    <source>
        <dbReference type="ARBA" id="ARBA00022786"/>
    </source>
</evidence>
<keyword evidence="8 10" id="KW-1133">Transmembrane helix</keyword>
<evidence type="ECO:0000313" key="13">
    <source>
        <dbReference type="Proteomes" id="UP001231518"/>
    </source>
</evidence>
<evidence type="ECO:0000256" key="1">
    <source>
        <dbReference type="ARBA" id="ARBA00004141"/>
    </source>
</evidence>